<evidence type="ECO:0000256" key="4">
    <source>
        <dbReference type="ARBA" id="ARBA00022838"/>
    </source>
</evidence>
<accession>A0A9P8CUY9</accession>
<dbReference type="GO" id="GO:0000776">
    <property type="term" value="C:kinetochore"/>
    <property type="evidence" value="ECO:0007669"/>
    <property type="project" value="UniProtKB-KW"/>
</dbReference>
<comment type="caution">
    <text evidence="10">The sequence shown here is derived from an EMBL/GenBank/DDBJ whole genome shotgun (WGS) entry which is preliminary data.</text>
</comment>
<name>A0A9P8CUY9_9HYPO</name>
<dbReference type="Pfam" id="PF05837">
    <property type="entry name" value="CENP-H"/>
    <property type="match status" value="1"/>
</dbReference>
<keyword evidence="3" id="KW-0158">Chromosome</keyword>
<keyword evidence="4" id="KW-0995">Kinetochore</keyword>
<evidence type="ECO:0000256" key="1">
    <source>
        <dbReference type="ARBA" id="ARBA00004123"/>
    </source>
</evidence>
<dbReference type="GO" id="GO:0007059">
    <property type="term" value="P:chromosome segregation"/>
    <property type="evidence" value="ECO:0007669"/>
    <property type="project" value="TreeGrafter"/>
</dbReference>
<gene>
    <name evidence="10" type="ORF">F5Z01DRAFT_307796</name>
</gene>
<evidence type="ECO:0000256" key="3">
    <source>
        <dbReference type="ARBA" id="ARBA00022454"/>
    </source>
</evidence>
<comment type="subcellular location">
    <subcellularLocation>
        <location evidence="2">Chromosome</location>
        <location evidence="2">Centromere</location>
        <location evidence="2">Kinetochore</location>
    </subcellularLocation>
    <subcellularLocation>
        <location evidence="1">Nucleus</location>
    </subcellularLocation>
</comment>
<dbReference type="GO" id="GO:0051382">
    <property type="term" value="P:kinetochore assembly"/>
    <property type="evidence" value="ECO:0007669"/>
    <property type="project" value="InterPro"/>
</dbReference>
<proteinExistence type="inferred from homology"/>
<dbReference type="AlphaFoldDB" id="A0A9P8CUY9"/>
<dbReference type="OrthoDB" id="2274804at2759"/>
<reference evidence="10" key="1">
    <citation type="journal article" date="2021" name="IMA Fungus">
        <title>Genomic characterization of three marine fungi, including Emericellopsis atlantica sp. nov. with signatures of a generalist lifestyle and marine biomass degradation.</title>
        <authorList>
            <person name="Hagestad O.C."/>
            <person name="Hou L."/>
            <person name="Andersen J.H."/>
            <person name="Hansen E.H."/>
            <person name="Altermark B."/>
            <person name="Li C."/>
            <person name="Kuhnert E."/>
            <person name="Cox R.J."/>
            <person name="Crous P.W."/>
            <person name="Spatafora J.W."/>
            <person name="Lail K."/>
            <person name="Amirebrahimi M."/>
            <person name="Lipzen A."/>
            <person name="Pangilinan J."/>
            <person name="Andreopoulos W."/>
            <person name="Hayes R.D."/>
            <person name="Ng V."/>
            <person name="Grigoriev I.V."/>
            <person name="Jackson S.A."/>
            <person name="Sutton T.D.S."/>
            <person name="Dobson A.D.W."/>
            <person name="Rama T."/>
        </authorList>
    </citation>
    <scope>NUCLEOTIDE SEQUENCE</scope>
    <source>
        <strain evidence="10">TS7</strain>
    </source>
</reference>
<evidence type="ECO:0000259" key="9">
    <source>
        <dbReference type="Pfam" id="PF05837"/>
    </source>
</evidence>
<dbReference type="RefSeq" id="XP_046121820.1">
    <property type="nucleotide sequence ID" value="XM_046258925.1"/>
</dbReference>
<feature type="region of interest" description="Disordered" evidence="8">
    <location>
        <begin position="1"/>
        <end position="21"/>
    </location>
</feature>
<dbReference type="GO" id="GO:0043515">
    <property type="term" value="F:kinetochore binding"/>
    <property type="evidence" value="ECO:0007669"/>
    <property type="project" value="TreeGrafter"/>
</dbReference>
<keyword evidence="11" id="KW-1185">Reference proteome</keyword>
<dbReference type="PANTHER" id="PTHR48122:SF1">
    <property type="entry name" value="CENTROMERE PROTEIN H"/>
    <property type="match status" value="1"/>
</dbReference>
<sequence>MEASQDQPMQEAPEEVSSTLPVSVDEQRALDLYDKLQELRLEIAIINAQKSLQGAVDEDVYTEEAAATARNELSDARARYLLRNQIVDSVLSTNPILKAVHNGTEASPVERDLLPYVQQRDEMAIAVANLATSRGRTREETTTIQTEELRASNQNVALAAQVLQLAAKLEQKRSAYLEDDDAQQAIREIGNGLKESRKRWRMIKGVTAGVVAGSGVDWARDEVLGELVLDPEDDM</sequence>
<keyword evidence="6" id="KW-0137">Centromere</keyword>
<evidence type="ECO:0000256" key="8">
    <source>
        <dbReference type="SAM" id="MobiDB-lite"/>
    </source>
</evidence>
<feature type="domain" description="Centromere protein H C-terminal" evidence="9">
    <location>
        <begin position="28"/>
        <end position="232"/>
    </location>
</feature>
<dbReference type="GeneID" id="70289828"/>
<evidence type="ECO:0000256" key="2">
    <source>
        <dbReference type="ARBA" id="ARBA00004629"/>
    </source>
</evidence>
<comment type="similarity">
    <text evidence="7">Belongs to the CENP-H/MCM16 family.</text>
</comment>
<evidence type="ECO:0000256" key="6">
    <source>
        <dbReference type="ARBA" id="ARBA00023328"/>
    </source>
</evidence>
<dbReference type="InterPro" id="IPR008426">
    <property type="entry name" value="CENP-H_C"/>
</dbReference>
<protein>
    <submittedName>
        <fullName evidence="10">Centromere protein H (CENP-H)-domain-containing protein</fullName>
    </submittedName>
</protein>
<evidence type="ECO:0000256" key="7">
    <source>
        <dbReference type="ARBA" id="ARBA00025735"/>
    </source>
</evidence>
<dbReference type="PANTHER" id="PTHR48122">
    <property type="entry name" value="CENTROMERE PROTEIN H"/>
    <property type="match status" value="1"/>
</dbReference>
<evidence type="ECO:0000313" key="10">
    <source>
        <dbReference type="EMBL" id="KAG9257896.1"/>
    </source>
</evidence>
<dbReference type="GO" id="GO:0005634">
    <property type="term" value="C:nucleus"/>
    <property type="evidence" value="ECO:0007669"/>
    <property type="project" value="UniProtKB-SubCell"/>
</dbReference>
<dbReference type="GO" id="GO:0007052">
    <property type="term" value="P:mitotic spindle organization"/>
    <property type="evidence" value="ECO:0007669"/>
    <property type="project" value="TreeGrafter"/>
</dbReference>
<dbReference type="Proteomes" id="UP000887229">
    <property type="component" value="Unassembled WGS sequence"/>
</dbReference>
<evidence type="ECO:0000256" key="5">
    <source>
        <dbReference type="ARBA" id="ARBA00023242"/>
    </source>
</evidence>
<evidence type="ECO:0000313" key="11">
    <source>
        <dbReference type="Proteomes" id="UP000887229"/>
    </source>
</evidence>
<dbReference type="EMBL" id="MU251244">
    <property type="protein sequence ID" value="KAG9257896.1"/>
    <property type="molecule type" value="Genomic_DNA"/>
</dbReference>
<keyword evidence="5" id="KW-0539">Nucleus</keyword>
<organism evidence="10 11">
    <name type="scientific">Emericellopsis atlantica</name>
    <dbReference type="NCBI Taxonomy" id="2614577"/>
    <lineage>
        <taxon>Eukaryota</taxon>
        <taxon>Fungi</taxon>
        <taxon>Dikarya</taxon>
        <taxon>Ascomycota</taxon>
        <taxon>Pezizomycotina</taxon>
        <taxon>Sordariomycetes</taxon>
        <taxon>Hypocreomycetidae</taxon>
        <taxon>Hypocreales</taxon>
        <taxon>Bionectriaceae</taxon>
        <taxon>Emericellopsis</taxon>
    </lineage>
</organism>
<dbReference type="InterPro" id="IPR040034">
    <property type="entry name" value="CENP-H"/>
</dbReference>